<feature type="transmembrane region" description="Helical" evidence="2">
    <location>
        <begin position="61"/>
        <end position="80"/>
    </location>
</feature>
<keyword evidence="2" id="KW-0472">Membrane</keyword>
<dbReference type="EMBL" id="BAAARA010000007">
    <property type="protein sequence ID" value="GAA2346920.1"/>
    <property type="molecule type" value="Genomic_DNA"/>
</dbReference>
<evidence type="ECO:0000313" key="4">
    <source>
        <dbReference type="Proteomes" id="UP001501218"/>
    </source>
</evidence>
<keyword evidence="2" id="KW-0812">Transmembrane</keyword>
<keyword evidence="4" id="KW-1185">Reference proteome</keyword>
<sequence>MRYNGVAHHTRNRSKVVNVVPAANDKQYGTAASGAPPGTIFSHHCTRIQGYLIMQSNNHTFVSVVGTVAMVVMTVVLAAVSPQPNDQQVEPAAEQHPIAVAER</sequence>
<reference evidence="4" key="1">
    <citation type="journal article" date="2019" name="Int. J. Syst. Evol. Microbiol.">
        <title>The Global Catalogue of Microorganisms (GCM) 10K type strain sequencing project: providing services to taxonomists for standard genome sequencing and annotation.</title>
        <authorList>
            <consortium name="The Broad Institute Genomics Platform"/>
            <consortium name="The Broad Institute Genome Sequencing Center for Infectious Disease"/>
            <person name="Wu L."/>
            <person name="Ma J."/>
        </authorList>
    </citation>
    <scope>NUCLEOTIDE SEQUENCE [LARGE SCALE GENOMIC DNA]</scope>
    <source>
        <strain evidence="4">JCM 16221</strain>
    </source>
</reference>
<keyword evidence="2" id="KW-1133">Transmembrane helix</keyword>
<proteinExistence type="predicted"/>
<evidence type="ECO:0000313" key="3">
    <source>
        <dbReference type="EMBL" id="GAA2346920.1"/>
    </source>
</evidence>
<gene>
    <name evidence="3" type="ORF">GCM10009854_24880</name>
</gene>
<protein>
    <submittedName>
        <fullName evidence="3">Uncharacterized protein</fullName>
    </submittedName>
</protein>
<evidence type="ECO:0000256" key="2">
    <source>
        <dbReference type="SAM" id="Phobius"/>
    </source>
</evidence>
<feature type="region of interest" description="Disordered" evidence="1">
    <location>
        <begin position="83"/>
        <end position="103"/>
    </location>
</feature>
<accession>A0ABP5TC58</accession>
<organism evidence="3 4">
    <name type="scientific">Saccharopolyspora halophila</name>
    <dbReference type="NCBI Taxonomy" id="405551"/>
    <lineage>
        <taxon>Bacteria</taxon>
        <taxon>Bacillati</taxon>
        <taxon>Actinomycetota</taxon>
        <taxon>Actinomycetes</taxon>
        <taxon>Pseudonocardiales</taxon>
        <taxon>Pseudonocardiaceae</taxon>
        <taxon>Saccharopolyspora</taxon>
    </lineage>
</organism>
<dbReference type="Proteomes" id="UP001501218">
    <property type="component" value="Unassembled WGS sequence"/>
</dbReference>
<comment type="caution">
    <text evidence="3">The sequence shown here is derived from an EMBL/GenBank/DDBJ whole genome shotgun (WGS) entry which is preliminary data.</text>
</comment>
<name>A0ABP5TC58_9PSEU</name>
<evidence type="ECO:0000256" key="1">
    <source>
        <dbReference type="SAM" id="MobiDB-lite"/>
    </source>
</evidence>